<dbReference type="InterPro" id="IPR000421">
    <property type="entry name" value="FA58C"/>
</dbReference>
<keyword evidence="4" id="KW-0130">Cell adhesion</keyword>
<gene>
    <name evidence="11" type="primary">Mfge8</name>
    <name evidence="11" type="ORF">AWC38_SpisGene22474</name>
</gene>
<keyword evidence="8" id="KW-0812">Transmembrane</keyword>
<proteinExistence type="predicted"/>
<keyword evidence="3" id="KW-0964">Secreted</keyword>
<dbReference type="GO" id="GO:0005886">
    <property type="term" value="C:plasma membrane"/>
    <property type="evidence" value="ECO:0007669"/>
    <property type="project" value="TreeGrafter"/>
</dbReference>
<comment type="caution">
    <text evidence="11">The sequence shown here is derived from an EMBL/GenBank/DDBJ whole genome shotgun (WGS) entry which is preliminary data.</text>
</comment>
<feature type="region of interest" description="Disordered" evidence="7">
    <location>
        <begin position="529"/>
        <end position="554"/>
    </location>
</feature>
<keyword evidence="5 8" id="KW-0472">Membrane</keyword>
<accession>A0A2B4RAP5</accession>
<evidence type="ECO:0000256" key="1">
    <source>
        <dbReference type="ARBA" id="ARBA00004184"/>
    </source>
</evidence>
<dbReference type="STRING" id="50429.A0A2B4RAP5"/>
<evidence type="ECO:0000313" key="12">
    <source>
        <dbReference type="Proteomes" id="UP000225706"/>
    </source>
</evidence>
<keyword evidence="8" id="KW-1133">Transmembrane helix</keyword>
<evidence type="ECO:0000259" key="10">
    <source>
        <dbReference type="PROSITE" id="PS50022"/>
    </source>
</evidence>
<dbReference type="InterPro" id="IPR050633">
    <property type="entry name" value="Neuropilin_MCO_CoagFactor"/>
</dbReference>
<dbReference type="EMBL" id="LSMT01000977">
    <property type="protein sequence ID" value="PFX13437.1"/>
    <property type="molecule type" value="Genomic_DNA"/>
</dbReference>
<dbReference type="SMART" id="SM00231">
    <property type="entry name" value="FA58C"/>
    <property type="match status" value="1"/>
</dbReference>
<evidence type="ECO:0000256" key="8">
    <source>
        <dbReference type="SAM" id="Phobius"/>
    </source>
</evidence>
<comment type="subcellular location">
    <subcellularLocation>
        <location evidence="1">Endomembrane system</location>
        <topology evidence="1">Peripheral membrane protein</topology>
    </subcellularLocation>
    <subcellularLocation>
        <location evidence="2">Secreted</location>
    </subcellularLocation>
</comment>
<feature type="domain" description="F5/8 type C" evidence="10">
    <location>
        <begin position="114"/>
        <end position="259"/>
    </location>
</feature>
<name>A0A2B4RAP5_STYPI</name>
<dbReference type="SUPFAM" id="SSF49785">
    <property type="entry name" value="Galactose-binding domain-like"/>
    <property type="match status" value="1"/>
</dbReference>
<dbReference type="PROSITE" id="PS50022">
    <property type="entry name" value="FA58C_3"/>
    <property type="match status" value="1"/>
</dbReference>
<dbReference type="Proteomes" id="UP000225706">
    <property type="component" value="Unassembled WGS sequence"/>
</dbReference>
<dbReference type="InterPro" id="IPR008979">
    <property type="entry name" value="Galactose-bd-like_sf"/>
</dbReference>
<dbReference type="GO" id="GO:0038023">
    <property type="term" value="F:signaling receptor activity"/>
    <property type="evidence" value="ECO:0007669"/>
    <property type="project" value="TreeGrafter"/>
</dbReference>
<dbReference type="GO" id="GO:0005576">
    <property type="term" value="C:extracellular region"/>
    <property type="evidence" value="ECO:0007669"/>
    <property type="project" value="UniProtKB-SubCell"/>
</dbReference>
<evidence type="ECO:0000256" key="3">
    <source>
        <dbReference type="ARBA" id="ARBA00022525"/>
    </source>
</evidence>
<dbReference type="PROSITE" id="PS01285">
    <property type="entry name" value="FA58C_1"/>
    <property type="match status" value="1"/>
</dbReference>
<dbReference type="OrthoDB" id="6084983at2759"/>
<dbReference type="AlphaFoldDB" id="A0A2B4RAP5"/>
<keyword evidence="12" id="KW-1185">Reference proteome</keyword>
<keyword evidence="9" id="KW-0732">Signal</keyword>
<feature type="region of interest" description="Disordered" evidence="7">
    <location>
        <begin position="403"/>
        <end position="426"/>
    </location>
</feature>
<dbReference type="CDD" id="cd00057">
    <property type="entry name" value="FA58C"/>
    <property type="match status" value="1"/>
</dbReference>
<dbReference type="PANTHER" id="PTHR46806:SF5">
    <property type="entry name" value="F5_8 TYPE C DOMAIN-CONTAINING PROTEIN"/>
    <property type="match status" value="1"/>
</dbReference>
<sequence length="759" mass="83759">MLSAKLATCSLTRIVVLVSYATTLQLTPLLAALNAEGVEKYIVTRRGRYDTDVFRVVYKTGYGCLSDVCANASAWVEKSTLCSCSCKRETPTFLPELRSCGNTANIKKFLFGNCSQALGMESGKISDSQLSAPPSFVGTSPWDGRLNNDKAWCTGSYKGFLEIDLKEVRHLSAIATQGFRGTFENYVITFEIEYSYDGGTWFEYKDENDKKKKFTGNGDTDTIKYNNFRGTFETRILRIYPKRYNRAGFRCLRVEVYGCSDNAVCSLFFEWPFFLKSLNLASGGKENINSANIYQSCQVDTGSAGYYNYQLENKWMGINQDIFKVVDVQGELVFKWADTRDKNLFGRIVQVTATCNYSASATRPPKTACLIFKTSGQIIVTPSTVAKTTPKRAVTVFTKPTEPSKTSLVTEPFGNSGDKDTRTNEKNGGSGVLIGVAVACAVVLAIVLIVLVVFCKRRRSKNSQQGTPSSVRTKTGKQVTSFSDQESQPTYQDVVKDSEPRYGGAIYSAPEVNRYENRAHQSLDENVLQTPGHHTLNRGQHPTGQLTRAATEQSSAVTEAVYNVLEKPDISQENDQGSLYSVLERPPTFRSCQVPQVENPVYNVLEGPNPKQDQQEPLYNVLDNGPDTNGGAFEDGVNDEYSYDVLERPGPKQHQQEPLYNVLDNGPGADGGSFKDGANNENLYNVLERPDSGAGPNSGEEEYAAPREPLSPGGRNNPSYEQTLGFDVSYDRSRSGNGTVYEALRGGDGDDMYQPLKVT</sequence>
<feature type="compositionally biased region" description="Polar residues" evidence="7">
    <location>
        <begin position="537"/>
        <end position="554"/>
    </location>
</feature>
<evidence type="ECO:0000256" key="7">
    <source>
        <dbReference type="SAM" id="MobiDB-lite"/>
    </source>
</evidence>
<keyword evidence="6" id="KW-1015">Disulfide bond</keyword>
<dbReference type="Pfam" id="PF00754">
    <property type="entry name" value="F5_F8_type_C"/>
    <property type="match status" value="1"/>
</dbReference>
<dbReference type="Pfam" id="PF23328">
    <property type="entry name" value="Sha_B_N"/>
    <property type="match status" value="1"/>
</dbReference>
<feature type="region of interest" description="Disordered" evidence="7">
    <location>
        <begin position="461"/>
        <end position="505"/>
    </location>
</feature>
<dbReference type="InterPro" id="IPR057507">
    <property type="entry name" value="Sha_B-like_N"/>
</dbReference>
<evidence type="ECO:0000256" key="2">
    <source>
        <dbReference type="ARBA" id="ARBA00004613"/>
    </source>
</evidence>
<feature type="signal peptide" evidence="9">
    <location>
        <begin position="1"/>
        <end position="23"/>
    </location>
</feature>
<dbReference type="PANTHER" id="PTHR46806">
    <property type="entry name" value="F5/8 TYPE C DOMAIN-CONTAINING PROTEIN"/>
    <property type="match status" value="1"/>
</dbReference>
<dbReference type="GO" id="GO:0007155">
    <property type="term" value="P:cell adhesion"/>
    <property type="evidence" value="ECO:0007669"/>
    <property type="project" value="UniProtKB-KW"/>
</dbReference>
<evidence type="ECO:0000256" key="6">
    <source>
        <dbReference type="ARBA" id="ARBA00023157"/>
    </source>
</evidence>
<reference evidence="12" key="1">
    <citation type="journal article" date="2017" name="bioRxiv">
        <title>Comparative analysis of the genomes of Stylophora pistillata and Acropora digitifera provides evidence for extensive differences between species of corals.</title>
        <authorList>
            <person name="Voolstra C.R."/>
            <person name="Li Y."/>
            <person name="Liew Y.J."/>
            <person name="Baumgarten S."/>
            <person name="Zoccola D."/>
            <person name="Flot J.-F."/>
            <person name="Tambutte S."/>
            <person name="Allemand D."/>
            <person name="Aranda M."/>
        </authorList>
    </citation>
    <scope>NUCLEOTIDE SEQUENCE [LARGE SCALE GENOMIC DNA]</scope>
</reference>
<dbReference type="Gene3D" id="2.60.120.260">
    <property type="entry name" value="Galactose-binding domain-like"/>
    <property type="match status" value="1"/>
</dbReference>
<dbReference type="GO" id="GO:0012505">
    <property type="term" value="C:endomembrane system"/>
    <property type="evidence" value="ECO:0007669"/>
    <property type="project" value="UniProtKB-SubCell"/>
</dbReference>
<evidence type="ECO:0000313" key="11">
    <source>
        <dbReference type="EMBL" id="PFX13437.1"/>
    </source>
</evidence>
<evidence type="ECO:0000256" key="5">
    <source>
        <dbReference type="ARBA" id="ARBA00023136"/>
    </source>
</evidence>
<feature type="region of interest" description="Disordered" evidence="7">
    <location>
        <begin position="606"/>
        <end position="759"/>
    </location>
</feature>
<feature type="compositionally biased region" description="Polar residues" evidence="7">
    <location>
        <begin position="462"/>
        <end position="491"/>
    </location>
</feature>
<feature type="chain" id="PRO_5012654134" evidence="9">
    <location>
        <begin position="24"/>
        <end position="759"/>
    </location>
</feature>
<evidence type="ECO:0000256" key="4">
    <source>
        <dbReference type="ARBA" id="ARBA00022889"/>
    </source>
</evidence>
<organism evidence="11 12">
    <name type="scientific">Stylophora pistillata</name>
    <name type="common">Smooth cauliflower coral</name>
    <dbReference type="NCBI Taxonomy" id="50429"/>
    <lineage>
        <taxon>Eukaryota</taxon>
        <taxon>Metazoa</taxon>
        <taxon>Cnidaria</taxon>
        <taxon>Anthozoa</taxon>
        <taxon>Hexacorallia</taxon>
        <taxon>Scleractinia</taxon>
        <taxon>Astrocoeniina</taxon>
        <taxon>Pocilloporidae</taxon>
        <taxon>Stylophora</taxon>
    </lineage>
</organism>
<feature type="transmembrane region" description="Helical" evidence="8">
    <location>
        <begin position="432"/>
        <end position="455"/>
    </location>
</feature>
<dbReference type="PROSITE" id="PS01286">
    <property type="entry name" value="FA58C_2"/>
    <property type="match status" value="1"/>
</dbReference>
<protein>
    <submittedName>
        <fullName evidence="11">Lactadherin</fullName>
    </submittedName>
</protein>
<evidence type="ECO:0000256" key="9">
    <source>
        <dbReference type="SAM" id="SignalP"/>
    </source>
</evidence>